<keyword evidence="2" id="KW-1185">Reference proteome</keyword>
<protein>
    <submittedName>
        <fullName evidence="1">Uncharacterized protein</fullName>
    </submittedName>
</protein>
<gene>
    <name evidence="1" type="ORF">CgunFtcFv8_004893</name>
</gene>
<evidence type="ECO:0000313" key="2">
    <source>
        <dbReference type="Proteomes" id="UP001331515"/>
    </source>
</evidence>
<proteinExistence type="predicted"/>
<dbReference type="Proteomes" id="UP001331515">
    <property type="component" value="Unassembled WGS sequence"/>
</dbReference>
<dbReference type="EMBL" id="JAURVH010001528">
    <property type="protein sequence ID" value="KAK5910649.1"/>
    <property type="molecule type" value="Genomic_DNA"/>
</dbReference>
<reference evidence="1 2" key="1">
    <citation type="journal article" date="2023" name="Mol. Biol. Evol.">
        <title>Genomics of Secondarily Temperate Adaptation in the Only Non-Antarctic Icefish.</title>
        <authorList>
            <person name="Rivera-Colon A.G."/>
            <person name="Rayamajhi N."/>
            <person name="Minhas B.F."/>
            <person name="Madrigal G."/>
            <person name="Bilyk K.T."/>
            <person name="Yoon V."/>
            <person name="Hune M."/>
            <person name="Gregory S."/>
            <person name="Cheng C.H.C."/>
            <person name="Catchen J.M."/>
        </authorList>
    </citation>
    <scope>NUCLEOTIDE SEQUENCE [LARGE SCALE GENOMIC DNA]</scope>
    <source>
        <tissue evidence="1">White muscle</tissue>
    </source>
</reference>
<dbReference type="AlphaFoldDB" id="A0AAN8CWC8"/>
<name>A0AAN8CWC8_CHAGU</name>
<comment type="caution">
    <text evidence="1">The sequence shown here is derived from an EMBL/GenBank/DDBJ whole genome shotgun (WGS) entry which is preliminary data.</text>
</comment>
<sequence>MCLDVFIRIESADQRIVASLSALQPADRPSVPHMLLRLTSVNDDSESGWASSAQALNKGRYEVVWVNDGEGSVSACSCDGTDRTSGGRRRHLICMGSQQ</sequence>
<evidence type="ECO:0000313" key="1">
    <source>
        <dbReference type="EMBL" id="KAK5910649.1"/>
    </source>
</evidence>
<organism evidence="1 2">
    <name type="scientific">Champsocephalus gunnari</name>
    <name type="common">Mackerel icefish</name>
    <dbReference type="NCBI Taxonomy" id="52237"/>
    <lineage>
        <taxon>Eukaryota</taxon>
        <taxon>Metazoa</taxon>
        <taxon>Chordata</taxon>
        <taxon>Craniata</taxon>
        <taxon>Vertebrata</taxon>
        <taxon>Euteleostomi</taxon>
        <taxon>Actinopterygii</taxon>
        <taxon>Neopterygii</taxon>
        <taxon>Teleostei</taxon>
        <taxon>Neoteleostei</taxon>
        <taxon>Acanthomorphata</taxon>
        <taxon>Eupercaria</taxon>
        <taxon>Perciformes</taxon>
        <taxon>Notothenioidei</taxon>
        <taxon>Channichthyidae</taxon>
        <taxon>Champsocephalus</taxon>
    </lineage>
</organism>
<accession>A0AAN8CWC8</accession>